<dbReference type="EMBL" id="CAMAPE010000060">
    <property type="protein sequence ID" value="CAH9112800.1"/>
    <property type="molecule type" value="Genomic_DNA"/>
</dbReference>
<keyword evidence="2" id="KW-1185">Reference proteome</keyword>
<reference evidence="1" key="1">
    <citation type="submission" date="2022-07" db="EMBL/GenBank/DDBJ databases">
        <authorList>
            <person name="Macas J."/>
            <person name="Novak P."/>
            <person name="Neumann P."/>
        </authorList>
    </citation>
    <scope>NUCLEOTIDE SEQUENCE</scope>
</reference>
<proteinExistence type="predicted"/>
<evidence type="ECO:0000313" key="1">
    <source>
        <dbReference type="EMBL" id="CAH9112800.1"/>
    </source>
</evidence>
<comment type="caution">
    <text evidence="1">The sequence shown here is derived from an EMBL/GenBank/DDBJ whole genome shotgun (WGS) entry which is preliminary data.</text>
</comment>
<dbReference type="AlphaFoldDB" id="A0A9P0ZUI3"/>
<name>A0A9P0ZUI3_CUSEU</name>
<evidence type="ECO:0000313" key="2">
    <source>
        <dbReference type="Proteomes" id="UP001152484"/>
    </source>
</evidence>
<gene>
    <name evidence="1" type="ORF">CEURO_LOCUS19751</name>
</gene>
<accession>A0A9P0ZUI3</accession>
<organism evidence="1 2">
    <name type="scientific">Cuscuta europaea</name>
    <name type="common">European dodder</name>
    <dbReference type="NCBI Taxonomy" id="41803"/>
    <lineage>
        <taxon>Eukaryota</taxon>
        <taxon>Viridiplantae</taxon>
        <taxon>Streptophyta</taxon>
        <taxon>Embryophyta</taxon>
        <taxon>Tracheophyta</taxon>
        <taxon>Spermatophyta</taxon>
        <taxon>Magnoliopsida</taxon>
        <taxon>eudicotyledons</taxon>
        <taxon>Gunneridae</taxon>
        <taxon>Pentapetalae</taxon>
        <taxon>asterids</taxon>
        <taxon>lamiids</taxon>
        <taxon>Solanales</taxon>
        <taxon>Convolvulaceae</taxon>
        <taxon>Cuscuteae</taxon>
        <taxon>Cuscuta</taxon>
        <taxon>Cuscuta subgen. Cuscuta</taxon>
    </lineage>
</organism>
<sequence length="139" mass="14041">MAMSSTASFSASTTAAPSSSAAPAIVMLSSSSTPVFTMATSSVMTHSTSGVGGVQASLFPSSMLTGSSTIGFGTWETPVFTWTLYAPTLQPISSTASSLPLIQLVPPSDTLASATSIPQIVVPTLSGSPGLTFPRSCWE</sequence>
<dbReference type="Proteomes" id="UP001152484">
    <property type="component" value="Unassembled WGS sequence"/>
</dbReference>
<protein>
    <submittedName>
        <fullName evidence="1">Uncharacterized protein</fullName>
    </submittedName>
</protein>